<dbReference type="GO" id="GO:0008798">
    <property type="term" value="F:beta-aspartyl-peptidase activity"/>
    <property type="evidence" value="ECO:0007669"/>
    <property type="project" value="UniProtKB-EC"/>
</dbReference>
<dbReference type="Proteomes" id="UP000289738">
    <property type="component" value="Chromosome A07"/>
</dbReference>
<organism evidence="5 6">
    <name type="scientific">Arachis hypogaea</name>
    <name type="common">Peanut</name>
    <dbReference type="NCBI Taxonomy" id="3818"/>
    <lineage>
        <taxon>Eukaryota</taxon>
        <taxon>Viridiplantae</taxon>
        <taxon>Streptophyta</taxon>
        <taxon>Embryophyta</taxon>
        <taxon>Tracheophyta</taxon>
        <taxon>Spermatophyta</taxon>
        <taxon>Magnoliopsida</taxon>
        <taxon>eudicotyledons</taxon>
        <taxon>Gunneridae</taxon>
        <taxon>Pentapetalae</taxon>
        <taxon>rosids</taxon>
        <taxon>fabids</taxon>
        <taxon>Fabales</taxon>
        <taxon>Fabaceae</taxon>
        <taxon>Papilionoideae</taxon>
        <taxon>50 kb inversion clade</taxon>
        <taxon>dalbergioids sensu lato</taxon>
        <taxon>Dalbergieae</taxon>
        <taxon>Pterocarpus clade</taxon>
        <taxon>Arachis</taxon>
    </lineage>
</organism>
<dbReference type="GO" id="GO:0005737">
    <property type="term" value="C:cytoplasm"/>
    <property type="evidence" value="ECO:0007669"/>
    <property type="project" value="TreeGrafter"/>
</dbReference>
<keyword evidence="4" id="KW-0068">Autocatalytic cleavage</keyword>
<accession>A0A445CAD5</accession>
<comment type="subunit">
    <text evidence="2">Heterotetramer of two alpha and two beta chains arranged as a dimer of alpha/beta heterodimers.</text>
</comment>
<dbReference type="GO" id="GO:0003948">
    <property type="term" value="F:N4-(beta-N-acetylglucosaminyl)-L-asparaginase activity"/>
    <property type="evidence" value="ECO:0007669"/>
    <property type="project" value="TreeGrafter"/>
</dbReference>
<dbReference type="AlphaFoldDB" id="A0A445CAD5"/>
<dbReference type="EMBL" id="SDMP01000007">
    <property type="protein sequence ID" value="RYR47906.1"/>
    <property type="molecule type" value="Genomic_DNA"/>
</dbReference>
<dbReference type="InterPro" id="IPR029055">
    <property type="entry name" value="Ntn_hydrolases_N"/>
</dbReference>
<reference evidence="5 6" key="1">
    <citation type="submission" date="2019-01" db="EMBL/GenBank/DDBJ databases">
        <title>Sequencing of cultivated peanut Arachis hypogaea provides insights into genome evolution and oil improvement.</title>
        <authorList>
            <person name="Chen X."/>
        </authorList>
    </citation>
    <scope>NUCLEOTIDE SEQUENCE [LARGE SCALE GENOMIC DNA]</scope>
    <source>
        <strain evidence="6">cv. Fuhuasheng</strain>
        <tissue evidence="5">Leaves</tissue>
    </source>
</reference>
<dbReference type="SUPFAM" id="SSF56235">
    <property type="entry name" value="N-terminal nucleophile aminohydrolases (Ntn hydrolases)"/>
    <property type="match status" value="1"/>
</dbReference>
<comment type="catalytic activity">
    <reaction evidence="1">
        <text>Cleavage of a beta-linked Asp residue from the N-terminus of a polypeptide.</text>
        <dbReference type="EC" id="3.4.19.5"/>
    </reaction>
</comment>
<dbReference type="EC" id="3.4.19.5" evidence="3"/>
<comment type="caution">
    <text evidence="5">The sequence shown here is derived from an EMBL/GenBank/DDBJ whole genome shotgun (WGS) entry which is preliminary data.</text>
</comment>
<evidence type="ECO:0000256" key="3">
    <source>
        <dbReference type="ARBA" id="ARBA00012879"/>
    </source>
</evidence>
<gene>
    <name evidence="5" type="ORF">Ahy_A07g033893</name>
</gene>
<dbReference type="Pfam" id="PF01112">
    <property type="entry name" value="Asparaginase_2"/>
    <property type="match status" value="1"/>
</dbReference>
<dbReference type="PANTHER" id="PTHR10188:SF6">
    <property type="entry name" value="N(4)-(BETA-N-ACETYLGLUCOSAMINYL)-L-ASPARAGINASE"/>
    <property type="match status" value="1"/>
</dbReference>
<evidence type="ECO:0000313" key="5">
    <source>
        <dbReference type="EMBL" id="RYR47906.1"/>
    </source>
</evidence>
<name>A0A445CAD5_ARAHY</name>
<sequence>MTREISGFWLNPHCLILSRSETQPATAVSHFRCPQPLSASIVLVAFPSRAIEVVSMAMPTRALFQDSLRSKSTPLFKFMLFLFLLSMVLGHETVEVEHYPLVVSTWPFVEAVRAAWKVADGGSTAVDSVVEGCSTCEELRCDGTVGPGGSPDENGETTIDALVMDGVTTNYHVL</sequence>
<dbReference type="InterPro" id="IPR000246">
    <property type="entry name" value="Peptidase_T2"/>
</dbReference>
<evidence type="ECO:0000256" key="4">
    <source>
        <dbReference type="ARBA" id="ARBA00022813"/>
    </source>
</evidence>
<dbReference type="PANTHER" id="PTHR10188">
    <property type="entry name" value="L-ASPARAGINASE"/>
    <property type="match status" value="1"/>
</dbReference>
<proteinExistence type="predicted"/>
<evidence type="ECO:0000256" key="2">
    <source>
        <dbReference type="ARBA" id="ARBA00011601"/>
    </source>
</evidence>
<protein>
    <recommendedName>
        <fullName evidence="3">beta-aspartyl-peptidase</fullName>
        <ecNumber evidence="3">3.4.19.5</ecNumber>
    </recommendedName>
</protein>
<evidence type="ECO:0000256" key="1">
    <source>
        <dbReference type="ARBA" id="ARBA00000306"/>
    </source>
</evidence>
<evidence type="ECO:0000313" key="6">
    <source>
        <dbReference type="Proteomes" id="UP000289738"/>
    </source>
</evidence>
<keyword evidence="6" id="KW-1185">Reference proteome</keyword>